<evidence type="ECO:0000313" key="1">
    <source>
        <dbReference type="EMBL" id="CAF4370661.1"/>
    </source>
</evidence>
<comment type="caution">
    <text evidence="1">The sequence shown here is derived from an EMBL/GenBank/DDBJ whole genome shotgun (WGS) entry which is preliminary data.</text>
</comment>
<proteinExistence type="predicted"/>
<accession>A0A820MEA6</accession>
<gene>
    <name evidence="1" type="ORF">KXQ929_LOCUS49341</name>
</gene>
<sequence length="97" mass="10995">MKAESATVTVSDITLVKFNELYSKHKETLSCPCSKISMPYKTFVSNTIKLHPVCNSIFVSERWIKALYLLNASQYGVWDFRTTGSSQSLVLRLICIL</sequence>
<protein>
    <submittedName>
        <fullName evidence="1">Uncharacterized protein</fullName>
    </submittedName>
</protein>
<dbReference type="AlphaFoldDB" id="A0A820MEA6"/>
<evidence type="ECO:0000313" key="2">
    <source>
        <dbReference type="Proteomes" id="UP000663868"/>
    </source>
</evidence>
<organism evidence="1 2">
    <name type="scientific">Adineta steineri</name>
    <dbReference type="NCBI Taxonomy" id="433720"/>
    <lineage>
        <taxon>Eukaryota</taxon>
        <taxon>Metazoa</taxon>
        <taxon>Spiralia</taxon>
        <taxon>Gnathifera</taxon>
        <taxon>Rotifera</taxon>
        <taxon>Eurotatoria</taxon>
        <taxon>Bdelloidea</taxon>
        <taxon>Adinetida</taxon>
        <taxon>Adinetidae</taxon>
        <taxon>Adineta</taxon>
    </lineage>
</organism>
<dbReference type="EMBL" id="CAJOBB010020803">
    <property type="protein sequence ID" value="CAF4370661.1"/>
    <property type="molecule type" value="Genomic_DNA"/>
</dbReference>
<dbReference type="Proteomes" id="UP000663868">
    <property type="component" value="Unassembled WGS sequence"/>
</dbReference>
<name>A0A820MEA6_9BILA</name>
<reference evidence="1" key="1">
    <citation type="submission" date="2021-02" db="EMBL/GenBank/DDBJ databases">
        <authorList>
            <person name="Nowell W R."/>
        </authorList>
    </citation>
    <scope>NUCLEOTIDE SEQUENCE</scope>
</reference>